<reference evidence="9 10" key="1">
    <citation type="submission" date="2020-04" db="EMBL/GenBank/DDBJ databases">
        <authorList>
            <person name="Alioto T."/>
            <person name="Alioto T."/>
            <person name="Gomez Garrido J."/>
        </authorList>
    </citation>
    <scope>NUCLEOTIDE SEQUENCE [LARGE SCALE GENOMIC DNA]</scope>
</reference>
<evidence type="ECO:0000256" key="4">
    <source>
        <dbReference type="ARBA" id="ARBA00022980"/>
    </source>
</evidence>
<keyword evidence="5" id="KW-0496">Mitochondrion</keyword>
<dbReference type="Proteomes" id="UP000494165">
    <property type="component" value="Unassembled WGS sequence"/>
</dbReference>
<gene>
    <name evidence="9" type="ORF">CLODIP_2_CD09898</name>
</gene>
<dbReference type="GO" id="GO:0006412">
    <property type="term" value="P:translation"/>
    <property type="evidence" value="ECO:0007669"/>
    <property type="project" value="InterPro"/>
</dbReference>
<sequence>MSNLVLFQLRKSTVALSAISKLNKTHIEIQFNFKYLVGQLSQRLQSTSSQVVVRENTKREQKRVVPPNYRHIYPEFLPDPNMEFRNSVREKLERTDMINRRSRIEIPEFYVGSILAVTSSDEHAVGKTTKFVGICIKREFCGLRANFTLRNVVDNLGVEIKYEMYDPRLQRVQVLRLEKRLDSELLYLRDADPEFSTFPFDMDAEFLNEGAPVPVNPLKVNLRPPPWYARWERLQPKGAIIPELRGRRKEKSEKWLEKFSEPWEKYDLMKQYRKTIPEEEQDSIYSDIYSELHQMEIASKKLKRKKAFVKPKKTG</sequence>
<dbReference type="InterPro" id="IPR001857">
    <property type="entry name" value="Ribosomal_bL19"/>
</dbReference>
<evidence type="ECO:0000256" key="7">
    <source>
        <dbReference type="ARBA" id="ARBA00035288"/>
    </source>
</evidence>
<keyword evidence="6" id="KW-0687">Ribonucleoprotein</keyword>
<evidence type="ECO:0000256" key="1">
    <source>
        <dbReference type="ARBA" id="ARBA00004173"/>
    </source>
</evidence>
<evidence type="ECO:0000256" key="2">
    <source>
        <dbReference type="ARBA" id="ARBA00005781"/>
    </source>
</evidence>
<dbReference type="PANTHER" id="PTHR15680">
    <property type="entry name" value="RIBOSOMAL PROTEIN L19"/>
    <property type="match status" value="1"/>
</dbReference>
<dbReference type="OrthoDB" id="432645at2759"/>
<dbReference type="AlphaFoldDB" id="A0A8S1BYS2"/>
<evidence type="ECO:0000313" key="10">
    <source>
        <dbReference type="Proteomes" id="UP000494165"/>
    </source>
</evidence>
<dbReference type="EMBL" id="CADEPI010000013">
    <property type="protein sequence ID" value="CAB3363768.1"/>
    <property type="molecule type" value="Genomic_DNA"/>
</dbReference>
<dbReference type="GO" id="GO:0005762">
    <property type="term" value="C:mitochondrial large ribosomal subunit"/>
    <property type="evidence" value="ECO:0007669"/>
    <property type="project" value="TreeGrafter"/>
</dbReference>
<dbReference type="Pfam" id="PF01245">
    <property type="entry name" value="Ribosomal_L19"/>
    <property type="match status" value="1"/>
</dbReference>
<organism evidence="9 10">
    <name type="scientific">Cloeon dipterum</name>
    <dbReference type="NCBI Taxonomy" id="197152"/>
    <lineage>
        <taxon>Eukaryota</taxon>
        <taxon>Metazoa</taxon>
        <taxon>Ecdysozoa</taxon>
        <taxon>Arthropoda</taxon>
        <taxon>Hexapoda</taxon>
        <taxon>Insecta</taxon>
        <taxon>Pterygota</taxon>
        <taxon>Palaeoptera</taxon>
        <taxon>Ephemeroptera</taxon>
        <taxon>Pisciforma</taxon>
        <taxon>Baetidae</taxon>
        <taxon>Cloeon</taxon>
    </lineage>
</organism>
<keyword evidence="4" id="KW-0689">Ribosomal protein</keyword>
<evidence type="ECO:0000256" key="3">
    <source>
        <dbReference type="ARBA" id="ARBA00022946"/>
    </source>
</evidence>
<dbReference type="PANTHER" id="PTHR15680:SF9">
    <property type="entry name" value="LARGE RIBOSOMAL SUBUNIT PROTEIN BL19M"/>
    <property type="match status" value="1"/>
</dbReference>
<comment type="subcellular location">
    <subcellularLocation>
        <location evidence="1">Mitochondrion</location>
    </subcellularLocation>
</comment>
<accession>A0A8S1BYS2</accession>
<dbReference type="SUPFAM" id="SSF50104">
    <property type="entry name" value="Translation proteins SH3-like domain"/>
    <property type="match status" value="1"/>
</dbReference>
<evidence type="ECO:0000256" key="5">
    <source>
        <dbReference type="ARBA" id="ARBA00023128"/>
    </source>
</evidence>
<dbReference type="FunFam" id="2.30.30.790:FF:000002">
    <property type="entry name" value="39S ribosomal protein L19, mitochondrial"/>
    <property type="match status" value="1"/>
</dbReference>
<evidence type="ECO:0000256" key="6">
    <source>
        <dbReference type="ARBA" id="ARBA00023274"/>
    </source>
</evidence>
<dbReference type="GO" id="GO:0003735">
    <property type="term" value="F:structural constituent of ribosome"/>
    <property type="evidence" value="ECO:0007669"/>
    <property type="project" value="InterPro"/>
</dbReference>
<comment type="similarity">
    <text evidence="2">Belongs to the bacterial ribosomal protein bL19 family.</text>
</comment>
<proteinExistence type="inferred from homology"/>
<comment type="caution">
    <text evidence="9">The sequence shown here is derived from an EMBL/GenBank/DDBJ whole genome shotgun (WGS) entry which is preliminary data.</text>
</comment>
<keyword evidence="3" id="KW-0809">Transit peptide</keyword>
<dbReference type="InterPro" id="IPR008991">
    <property type="entry name" value="Translation_prot_SH3-like_sf"/>
</dbReference>
<name>A0A8S1BYS2_9INSE</name>
<dbReference type="InterPro" id="IPR038657">
    <property type="entry name" value="Ribosomal_bL19_sf"/>
</dbReference>
<dbReference type="Gene3D" id="2.30.30.790">
    <property type="match status" value="1"/>
</dbReference>
<keyword evidence="10" id="KW-1185">Reference proteome</keyword>
<evidence type="ECO:0000313" key="9">
    <source>
        <dbReference type="EMBL" id="CAB3363768.1"/>
    </source>
</evidence>
<protein>
    <recommendedName>
        <fullName evidence="7">Large ribosomal subunit protein bL19m</fullName>
    </recommendedName>
    <alternativeName>
        <fullName evidence="8">39S ribosomal protein L19, mitochondrial</fullName>
    </alternativeName>
</protein>
<evidence type="ECO:0000256" key="8">
    <source>
        <dbReference type="ARBA" id="ARBA00035359"/>
    </source>
</evidence>